<feature type="compositionally biased region" description="Low complexity" evidence="1">
    <location>
        <begin position="405"/>
        <end position="441"/>
    </location>
</feature>
<dbReference type="GeneID" id="84904790"/>
<feature type="compositionally biased region" description="Polar residues" evidence="1">
    <location>
        <begin position="392"/>
        <end position="404"/>
    </location>
</feature>
<dbReference type="Gene3D" id="3.40.50.1820">
    <property type="entry name" value="alpha/beta hydrolase"/>
    <property type="match status" value="1"/>
</dbReference>
<dbReference type="InterPro" id="IPR049492">
    <property type="entry name" value="BD-FAE-like_dom"/>
</dbReference>
<dbReference type="Proteomes" id="UP000051927">
    <property type="component" value="Unassembled WGS sequence"/>
</dbReference>
<sequence>MDFTRKQFLALAAAGATSVGALCACSPQQKKEGDSSKNAPASVDLEEFKSLTLDMGAWSYDKDNDVYYQLGLQYCMKPASKTYNSLSIYVPGKYFTGEKNSNKTYTCKINTKAVVGSFTPSTAPIAMPINTGTLSPQACPTEYSYEGLSTYLETGCIYVYAGFRGRSAGYDSASGSDDLYAGGSPWPAVDFKAAIRYLRYNAASLPCDTTKVFAYGFSSGGGLSAVLGTSGDSPLYSPYLDAIGAATHDTQGTSLSDAIYGSASWCPSTSFDVADAAYEWSAGQYADGDTRASGTWTHALSSDLASAYGTWVNSMDFLDSDGNKLELDQTNSGIYTMGSYMEAIQAELETSANNFARETSFPYTATPQRFEDPLFPGDPNLAKSRGVEAPSTVLQTDATKSADTQSQQGQLQDQGQSQDQSQPQAQHNESSSSSSTGASTTGVTQVQSTIFDSIDHYFESFNGKTSWLTYNLHRQTVSIANLKDFSAAMRPASLGVGAFDAVDRNTRANQLFGVGEKSTLHFDKIMGDLVSKNVDTYGTLTGWNKEYAEAWKDDLALKDTLESDIPTRVSLFNPLYFISGTSQGFATAQVAPYWRINEGVQNSDTSICTSLNMKFALTHYKDVKNVAFTLVWDKGHVLAERTGNVAANLVNWIVACATA</sequence>
<proteinExistence type="predicted"/>
<evidence type="ECO:0000259" key="2">
    <source>
        <dbReference type="Pfam" id="PF20434"/>
    </source>
</evidence>
<dbReference type="InterPro" id="IPR029058">
    <property type="entry name" value="AB_hydrolase_fold"/>
</dbReference>
<evidence type="ECO:0000256" key="1">
    <source>
        <dbReference type="SAM" id="MobiDB-lite"/>
    </source>
</evidence>
<gene>
    <name evidence="3" type="ORF">IV60_GL001300</name>
</gene>
<dbReference type="SUPFAM" id="SSF53474">
    <property type="entry name" value="alpha/beta-Hydrolases"/>
    <property type="match status" value="1"/>
</dbReference>
<dbReference type="PROSITE" id="PS51257">
    <property type="entry name" value="PROKAR_LIPOPROTEIN"/>
    <property type="match status" value="1"/>
</dbReference>
<reference evidence="3 4" key="1">
    <citation type="journal article" date="2015" name="Genome Announc.">
        <title>Expanding the biotechnology potential of lactobacilli through comparative genomics of 213 strains and associated genera.</title>
        <authorList>
            <person name="Sun Z."/>
            <person name="Harris H.M."/>
            <person name="McCann A."/>
            <person name="Guo C."/>
            <person name="Argimon S."/>
            <person name="Zhang W."/>
            <person name="Yang X."/>
            <person name="Jeffery I.B."/>
            <person name="Cooney J.C."/>
            <person name="Kagawa T.F."/>
            <person name="Liu W."/>
            <person name="Song Y."/>
            <person name="Salvetti E."/>
            <person name="Wrobel A."/>
            <person name="Rasinkangas P."/>
            <person name="Parkhill J."/>
            <person name="Rea M.C."/>
            <person name="O'Sullivan O."/>
            <person name="Ritari J."/>
            <person name="Douillard F.P."/>
            <person name="Paul Ross R."/>
            <person name="Yang R."/>
            <person name="Briner A.E."/>
            <person name="Felis G.E."/>
            <person name="de Vos W.M."/>
            <person name="Barrangou R."/>
            <person name="Klaenhammer T.R."/>
            <person name="Caufield P.W."/>
            <person name="Cui Y."/>
            <person name="Zhang H."/>
            <person name="O'Toole P.W."/>
        </authorList>
    </citation>
    <scope>NUCLEOTIDE SEQUENCE [LARGE SCALE GENOMIC DNA]</scope>
    <source>
        <strain evidence="3 4">DSM 7090</strain>
    </source>
</reference>
<feature type="region of interest" description="Disordered" evidence="1">
    <location>
        <begin position="366"/>
        <end position="441"/>
    </location>
</feature>
<name>A0ABR5PYS6_9ACTN</name>
<dbReference type="EMBL" id="JQCP01000004">
    <property type="protein sequence ID" value="KRO01435.1"/>
    <property type="molecule type" value="Genomic_DNA"/>
</dbReference>
<evidence type="ECO:0000313" key="3">
    <source>
        <dbReference type="EMBL" id="KRO01435.1"/>
    </source>
</evidence>
<accession>A0ABR5PYS6</accession>
<dbReference type="RefSeq" id="WP_003149912.1">
    <property type="nucleotide sequence ID" value="NZ_CAUPIQ010000004.1"/>
</dbReference>
<comment type="caution">
    <text evidence="3">The sequence shown here is derived from an EMBL/GenBank/DDBJ whole genome shotgun (WGS) entry which is preliminary data.</text>
</comment>
<dbReference type="Pfam" id="PF20434">
    <property type="entry name" value="BD-FAE"/>
    <property type="match status" value="1"/>
</dbReference>
<dbReference type="InterPro" id="IPR048121">
    <property type="entry name" value="Tannase_A"/>
</dbReference>
<keyword evidence="4" id="KW-1185">Reference proteome</keyword>
<protein>
    <submittedName>
        <fullName evidence="3">Tannase</fullName>
    </submittedName>
</protein>
<dbReference type="NCBIfam" id="NF041555">
    <property type="entry name" value="tannase_A"/>
    <property type="match status" value="1"/>
</dbReference>
<organism evidence="3 4">
    <name type="scientific">Lancefieldella rimae</name>
    <dbReference type="NCBI Taxonomy" id="1383"/>
    <lineage>
        <taxon>Bacteria</taxon>
        <taxon>Bacillati</taxon>
        <taxon>Actinomycetota</taxon>
        <taxon>Coriobacteriia</taxon>
        <taxon>Coriobacteriales</taxon>
        <taxon>Atopobiaceae</taxon>
        <taxon>Lancefieldella</taxon>
    </lineage>
</organism>
<feature type="domain" description="BD-FAE-like" evidence="2">
    <location>
        <begin position="187"/>
        <end position="232"/>
    </location>
</feature>
<evidence type="ECO:0000313" key="4">
    <source>
        <dbReference type="Proteomes" id="UP000051927"/>
    </source>
</evidence>